<reference evidence="1 2" key="1">
    <citation type="journal article" date="2012" name="PLoS Pathog.">
        <title>Diverse lifestyles and strategies of plant pathogenesis encoded in the genomes of eighteen Dothideomycetes fungi.</title>
        <authorList>
            <person name="Ohm R.A."/>
            <person name="Feau N."/>
            <person name="Henrissat B."/>
            <person name="Schoch C.L."/>
            <person name="Horwitz B.A."/>
            <person name="Barry K.W."/>
            <person name="Condon B.J."/>
            <person name="Copeland A.C."/>
            <person name="Dhillon B."/>
            <person name="Glaser F."/>
            <person name="Hesse C.N."/>
            <person name="Kosti I."/>
            <person name="LaButti K."/>
            <person name="Lindquist E.A."/>
            <person name="Lucas S."/>
            <person name="Salamov A.A."/>
            <person name="Bradshaw R.E."/>
            <person name="Ciuffetti L."/>
            <person name="Hamelin R.C."/>
            <person name="Kema G.H.J."/>
            <person name="Lawrence C."/>
            <person name="Scott J.A."/>
            <person name="Spatafora J.W."/>
            <person name="Turgeon B.G."/>
            <person name="de Wit P.J.G.M."/>
            <person name="Zhong S."/>
            <person name="Goodwin S.B."/>
            <person name="Grigoriev I.V."/>
        </authorList>
    </citation>
    <scope>NUCLEOTIDE SEQUENCE [LARGE SCALE GENOMIC DNA]</scope>
    <source>
        <strain evidence="2">C5 / ATCC 48332 / race O</strain>
    </source>
</reference>
<proteinExistence type="predicted"/>
<dbReference type="Proteomes" id="UP000016936">
    <property type="component" value="Unassembled WGS sequence"/>
</dbReference>
<evidence type="ECO:0000313" key="2">
    <source>
        <dbReference type="Proteomes" id="UP000016936"/>
    </source>
</evidence>
<gene>
    <name evidence="1" type="ORF">COCHEDRAFT_1022488</name>
</gene>
<dbReference type="EMBL" id="KB445578">
    <property type="protein sequence ID" value="EMD90696.1"/>
    <property type="molecule type" value="Genomic_DNA"/>
</dbReference>
<protein>
    <submittedName>
        <fullName evidence="1">Uncharacterized protein</fullName>
    </submittedName>
</protein>
<accession>M2UAE3</accession>
<evidence type="ECO:0000313" key="1">
    <source>
        <dbReference type="EMBL" id="EMD90696.1"/>
    </source>
</evidence>
<dbReference type="HOGENOM" id="CLU_2960584_0_0_1"/>
<reference evidence="2" key="2">
    <citation type="journal article" date="2013" name="PLoS Genet.">
        <title>Comparative genome structure, secondary metabolite, and effector coding capacity across Cochliobolus pathogens.</title>
        <authorList>
            <person name="Condon B.J."/>
            <person name="Leng Y."/>
            <person name="Wu D."/>
            <person name="Bushley K.E."/>
            <person name="Ohm R.A."/>
            <person name="Otillar R."/>
            <person name="Martin J."/>
            <person name="Schackwitz W."/>
            <person name="Grimwood J."/>
            <person name="MohdZainudin N."/>
            <person name="Xue C."/>
            <person name="Wang R."/>
            <person name="Manning V.A."/>
            <person name="Dhillon B."/>
            <person name="Tu Z.J."/>
            <person name="Steffenson B.J."/>
            <person name="Salamov A."/>
            <person name="Sun H."/>
            <person name="Lowry S."/>
            <person name="LaButti K."/>
            <person name="Han J."/>
            <person name="Copeland A."/>
            <person name="Lindquist E."/>
            <person name="Barry K."/>
            <person name="Schmutz J."/>
            <person name="Baker S.E."/>
            <person name="Ciuffetti L.M."/>
            <person name="Grigoriev I.V."/>
            <person name="Zhong S."/>
            <person name="Turgeon B.G."/>
        </authorList>
    </citation>
    <scope>NUCLEOTIDE SEQUENCE [LARGE SCALE GENOMIC DNA]</scope>
    <source>
        <strain evidence="2">C5 / ATCC 48332 / race O</strain>
    </source>
</reference>
<dbReference type="AlphaFoldDB" id="M2UAE3"/>
<keyword evidence="2" id="KW-1185">Reference proteome</keyword>
<name>M2UAE3_COCH5</name>
<sequence length="59" mass="6489">MTESKFDAYCEDALHWSMLAPWSLSKAKKGGAQGGTMAPSDISPRLCHGVLVRRRLGRL</sequence>
<organism evidence="1 2">
    <name type="scientific">Cochliobolus heterostrophus (strain C5 / ATCC 48332 / race O)</name>
    <name type="common">Southern corn leaf blight fungus</name>
    <name type="synonym">Bipolaris maydis</name>
    <dbReference type="NCBI Taxonomy" id="701091"/>
    <lineage>
        <taxon>Eukaryota</taxon>
        <taxon>Fungi</taxon>
        <taxon>Dikarya</taxon>
        <taxon>Ascomycota</taxon>
        <taxon>Pezizomycotina</taxon>
        <taxon>Dothideomycetes</taxon>
        <taxon>Pleosporomycetidae</taxon>
        <taxon>Pleosporales</taxon>
        <taxon>Pleosporineae</taxon>
        <taxon>Pleosporaceae</taxon>
        <taxon>Bipolaris</taxon>
    </lineage>
</organism>